<dbReference type="AlphaFoldDB" id="A0A3G9J3W4"/>
<keyword evidence="1" id="KW-1133">Transmembrane helix</keyword>
<dbReference type="Proteomes" id="UP000268059">
    <property type="component" value="Chromosome"/>
</dbReference>
<keyword evidence="1" id="KW-0472">Membrane</keyword>
<proteinExistence type="predicted"/>
<feature type="transmembrane region" description="Helical" evidence="1">
    <location>
        <begin position="83"/>
        <end position="104"/>
    </location>
</feature>
<dbReference type="EMBL" id="AP019309">
    <property type="protein sequence ID" value="BBH25840.1"/>
    <property type="molecule type" value="Genomic_DNA"/>
</dbReference>
<dbReference type="Pfam" id="PF01569">
    <property type="entry name" value="PAP2"/>
    <property type="match status" value="1"/>
</dbReference>
<evidence type="ECO:0000259" key="2">
    <source>
        <dbReference type="Pfam" id="PF01569"/>
    </source>
</evidence>
<organism evidence="3 4">
    <name type="scientific">Intestinibaculum porci</name>
    <dbReference type="NCBI Taxonomy" id="2487118"/>
    <lineage>
        <taxon>Bacteria</taxon>
        <taxon>Bacillati</taxon>
        <taxon>Bacillota</taxon>
        <taxon>Erysipelotrichia</taxon>
        <taxon>Erysipelotrichales</taxon>
        <taxon>Erysipelotrichaceae</taxon>
        <taxon>Intestinibaculum</taxon>
    </lineage>
</organism>
<feature type="transmembrane region" description="Helical" evidence="1">
    <location>
        <begin position="50"/>
        <end position="76"/>
    </location>
</feature>
<feature type="transmembrane region" description="Helical" evidence="1">
    <location>
        <begin position="189"/>
        <end position="209"/>
    </location>
</feature>
<evidence type="ECO:0000313" key="4">
    <source>
        <dbReference type="Proteomes" id="UP000268059"/>
    </source>
</evidence>
<keyword evidence="4" id="KW-1185">Reference proteome</keyword>
<dbReference type="InParanoid" id="A0A3G9J3W4"/>
<evidence type="ECO:0000313" key="3">
    <source>
        <dbReference type="EMBL" id="BBH25840.1"/>
    </source>
</evidence>
<dbReference type="InterPro" id="IPR036938">
    <property type="entry name" value="PAP2/HPO_sf"/>
</dbReference>
<dbReference type="OrthoDB" id="9790723at2"/>
<sequence length="219" mass="25843">MKEKIIAFYESHKYIWIVAVYFIGYLPWYFGIQQRDPSHFFDMHVALDSIIPFVPAFIDIYMYWFLFVFGTGLFVFLYNKEEFYKFCLMLFGGMTICLIIFTIFPTTFNYRPAHIYGTPVQRFFLHLVYSADKPTNVFPSIHVYNSLGCAIILTHSKLFKGNKKMFAFAWISAILITLSTMFVKQHSCMDALAAVIICFVMYHIAYGPFDRYRQKVNHQ</sequence>
<dbReference type="InterPro" id="IPR000326">
    <property type="entry name" value="PAP2/HPO"/>
</dbReference>
<dbReference type="RefSeq" id="WP_125118755.1">
    <property type="nucleotide sequence ID" value="NZ_AP019309.1"/>
</dbReference>
<feature type="domain" description="Phosphatidic acid phosphatase type 2/haloperoxidase" evidence="2">
    <location>
        <begin position="91"/>
        <end position="206"/>
    </location>
</feature>
<accession>A0A3G9J3W4</accession>
<dbReference type="GO" id="GO:0016020">
    <property type="term" value="C:membrane"/>
    <property type="evidence" value="ECO:0007669"/>
    <property type="project" value="UniProtKB-SubCell"/>
</dbReference>
<keyword evidence="1" id="KW-0812">Transmembrane</keyword>
<name>A0A3G9J3W4_9FIRM</name>
<feature type="transmembrane region" description="Helical" evidence="1">
    <location>
        <begin position="137"/>
        <end position="153"/>
    </location>
</feature>
<gene>
    <name evidence="3" type="ORF">SG0102_07740</name>
</gene>
<evidence type="ECO:0000256" key="1">
    <source>
        <dbReference type="SAM" id="Phobius"/>
    </source>
</evidence>
<dbReference type="KEGG" id="ebm:SG0102_07740"/>
<feature type="transmembrane region" description="Helical" evidence="1">
    <location>
        <begin position="165"/>
        <end position="183"/>
    </location>
</feature>
<reference evidence="3 4" key="1">
    <citation type="submission" date="2018-11" db="EMBL/GenBank/DDBJ databases">
        <title>Novel Erysipelotrichaceae bacterium isolated from small intestine of a swine.</title>
        <authorList>
            <person name="Kim J.S."/>
            <person name="Choe H."/>
            <person name="Lee Y.R."/>
            <person name="Kim K.M."/>
            <person name="Park D.S."/>
        </authorList>
    </citation>
    <scope>NUCLEOTIDE SEQUENCE [LARGE SCALE GENOMIC DNA]</scope>
    <source>
        <strain evidence="3 4">SG0102</strain>
    </source>
</reference>
<protein>
    <recommendedName>
        <fullName evidence="2">Phosphatidic acid phosphatase type 2/haloperoxidase domain-containing protein</fullName>
    </recommendedName>
</protein>
<dbReference type="SUPFAM" id="SSF48317">
    <property type="entry name" value="Acid phosphatase/Vanadium-dependent haloperoxidase"/>
    <property type="match status" value="1"/>
</dbReference>
<feature type="transmembrane region" description="Helical" evidence="1">
    <location>
        <begin position="12"/>
        <end position="30"/>
    </location>
</feature>